<accession>A0ABP0MWP7</accession>
<organism evidence="1 2">
    <name type="scientific">Durusdinium trenchii</name>
    <dbReference type="NCBI Taxonomy" id="1381693"/>
    <lineage>
        <taxon>Eukaryota</taxon>
        <taxon>Sar</taxon>
        <taxon>Alveolata</taxon>
        <taxon>Dinophyceae</taxon>
        <taxon>Suessiales</taxon>
        <taxon>Symbiodiniaceae</taxon>
        <taxon>Durusdinium</taxon>
    </lineage>
</organism>
<reference evidence="1 2" key="1">
    <citation type="submission" date="2024-02" db="EMBL/GenBank/DDBJ databases">
        <authorList>
            <person name="Chen Y."/>
            <person name="Shah S."/>
            <person name="Dougan E. K."/>
            <person name="Thang M."/>
            <person name="Chan C."/>
        </authorList>
    </citation>
    <scope>NUCLEOTIDE SEQUENCE [LARGE SCALE GENOMIC DNA]</scope>
</reference>
<name>A0ABP0MWP7_9DINO</name>
<dbReference type="EMBL" id="CAXAMM010024758">
    <property type="protein sequence ID" value="CAK9055933.1"/>
    <property type="molecule type" value="Genomic_DNA"/>
</dbReference>
<sequence>MLLPPAVARILDAGDAPLLWTKPPLPVRLRPLKPNLARAETKSADGKEDKGEVGEVGRRRMKDEKMEEGPVMLRKPRPPPQPKPGSHAPRKTPSPHFIVTPPNSTSPGELGLGMFWREPGQAHGLIFLESPARQPSAQDGKRKPGDLGSSLYGSGWRQQIPRAEPATNIALKAYAPAPANPPAPSTAPASHKAHEARPPQPVVPDNQAVPDNPAVPDSPASSEADIEPVKRGSSLHDTFMDVLDQELRSVGLPLQLHKSISMAVDRSLKELLDVQQKELNERLHAKLKKDLESEQIFWSHASAARKALFDEACRQVQDAEARFWSHASAVRAGQVQESEERFWSHANAAREALLDQARQEASQVLQQAAGDGSLAKVLDQVAAYQLPATHCYDNDLLHAKPADDVVDDMMKEVVSCSVSWLESLLDEAQHEYREVEISMVPKSEQERSEQVDEAMQKVAASLLEAAKNCSVPVTSEDARSPSGTEKSVLSASSCTPSYDVSEVASVAVHDVVDMAASHFASDVDTAFREDAAQSVAVSQGSEELWEDVALEVAKQVISSHLSEVGT</sequence>
<evidence type="ECO:0000313" key="1">
    <source>
        <dbReference type="EMBL" id="CAK9055933.1"/>
    </source>
</evidence>
<gene>
    <name evidence="1" type="ORF">SCF082_LOCUS30188</name>
</gene>
<protein>
    <submittedName>
        <fullName evidence="1">Uncharacterized protein</fullName>
    </submittedName>
</protein>
<keyword evidence="2" id="KW-1185">Reference proteome</keyword>
<proteinExistence type="predicted"/>
<evidence type="ECO:0000313" key="2">
    <source>
        <dbReference type="Proteomes" id="UP001642464"/>
    </source>
</evidence>
<comment type="caution">
    <text evidence="1">The sequence shown here is derived from an EMBL/GenBank/DDBJ whole genome shotgun (WGS) entry which is preliminary data.</text>
</comment>
<dbReference type="Proteomes" id="UP001642464">
    <property type="component" value="Unassembled WGS sequence"/>
</dbReference>